<dbReference type="RefSeq" id="WP_083375070.1">
    <property type="nucleotide sequence ID" value="NZ_CP177237.1"/>
</dbReference>
<proteinExistence type="inferred from homology"/>
<evidence type="ECO:0000256" key="3">
    <source>
        <dbReference type="ARBA" id="ARBA00023125"/>
    </source>
</evidence>
<dbReference type="PRINTS" id="PR00039">
    <property type="entry name" value="HTHLYSR"/>
</dbReference>
<dbReference type="Gene3D" id="1.10.10.10">
    <property type="entry name" value="Winged helix-like DNA-binding domain superfamily/Winged helix DNA-binding domain"/>
    <property type="match status" value="1"/>
</dbReference>
<dbReference type="InterPro" id="IPR000847">
    <property type="entry name" value="LysR_HTH_N"/>
</dbReference>
<reference evidence="6 9" key="2">
    <citation type="journal article" date="2020" name="Front. Microbiol.">
        <title>Genetic Organization of the aprX-lipA2 Operon Affects the Proteolytic Potential of Pseudomonas Species in Milk.</title>
        <authorList>
            <person name="Maier C."/>
            <person name="Huptas C."/>
            <person name="von Neubeck M."/>
            <person name="Scherer S."/>
            <person name="Wenning M."/>
            <person name="Lucking G."/>
        </authorList>
    </citation>
    <scope>NUCLEOTIDE SEQUENCE [LARGE SCALE GENOMIC DNA]</scope>
    <source>
        <strain evidence="6 9">WS 5114</strain>
    </source>
</reference>
<reference evidence="6" key="3">
    <citation type="submission" date="2020-03" db="EMBL/GenBank/DDBJ databases">
        <authorList>
            <person name="Maier C."/>
            <person name="Huptas C."/>
            <person name="von Neubeck M."/>
            <person name="Scherer S."/>
            <person name="Wenning M."/>
            <person name="Lucking G."/>
        </authorList>
    </citation>
    <scope>NUCLEOTIDE SEQUENCE</scope>
    <source>
        <strain evidence="6">WS 5114</strain>
    </source>
</reference>
<dbReference type="GO" id="GO:0006351">
    <property type="term" value="P:DNA-templated transcription"/>
    <property type="evidence" value="ECO:0007669"/>
    <property type="project" value="TreeGrafter"/>
</dbReference>
<dbReference type="CDD" id="cd08476">
    <property type="entry name" value="PBP2_CrgA_like_7"/>
    <property type="match status" value="1"/>
</dbReference>
<evidence type="ECO:0000256" key="4">
    <source>
        <dbReference type="ARBA" id="ARBA00023163"/>
    </source>
</evidence>
<gene>
    <name evidence="6" type="ORF">HBO26_04095</name>
    <name evidence="7" type="ORF">SAMN04489801_1221</name>
</gene>
<dbReference type="PROSITE" id="PS50931">
    <property type="entry name" value="HTH_LYSR"/>
    <property type="match status" value="1"/>
</dbReference>
<evidence type="ECO:0000256" key="1">
    <source>
        <dbReference type="ARBA" id="ARBA00009437"/>
    </source>
</evidence>
<dbReference type="SUPFAM" id="SSF53850">
    <property type="entry name" value="Periplasmic binding protein-like II"/>
    <property type="match status" value="1"/>
</dbReference>
<dbReference type="InterPro" id="IPR058163">
    <property type="entry name" value="LysR-type_TF_proteobact-type"/>
</dbReference>
<dbReference type="PANTHER" id="PTHR30537:SF72">
    <property type="entry name" value="LYSR FAMILY TRANSCRIPTIONAL REGULATOR"/>
    <property type="match status" value="1"/>
</dbReference>
<evidence type="ECO:0000259" key="5">
    <source>
        <dbReference type="PROSITE" id="PS50931"/>
    </source>
</evidence>
<keyword evidence="4" id="KW-0804">Transcription</keyword>
<organism evidence="6 9">
    <name type="scientific">Pseudomonas mandelii</name>
    <dbReference type="NCBI Taxonomy" id="75612"/>
    <lineage>
        <taxon>Bacteria</taxon>
        <taxon>Pseudomonadati</taxon>
        <taxon>Pseudomonadota</taxon>
        <taxon>Gammaproteobacteria</taxon>
        <taxon>Pseudomonadales</taxon>
        <taxon>Pseudomonadaceae</taxon>
        <taxon>Pseudomonas</taxon>
    </lineage>
</organism>
<dbReference type="Pfam" id="PF00126">
    <property type="entry name" value="HTH_1"/>
    <property type="match status" value="1"/>
</dbReference>
<dbReference type="SUPFAM" id="SSF46785">
    <property type="entry name" value="Winged helix' DNA-binding domain"/>
    <property type="match status" value="1"/>
</dbReference>
<dbReference type="InterPro" id="IPR036388">
    <property type="entry name" value="WH-like_DNA-bd_sf"/>
</dbReference>
<dbReference type="GO" id="GO:0003700">
    <property type="term" value="F:DNA-binding transcription factor activity"/>
    <property type="evidence" value="ECO:0007669"/>
    <property type="project" value="InterPro"/>
</dbReference>
<dbReference type="EMBL" id="JAAQXV010000001">
    <property type="protein sequence ID" value="NMZ78486.1"/>
    <property type="molecule type" value="Genomic_DNA"/>
</dbReference>
<keyword evidence="2" id="KW-0805">Transcription regulation</keyword>
<evidence type="ECO:0000313" key="8">
    <source>
        <dbReference type="Proteomes" id="UP000182476"/>
    </source>
</evidence>
<comment type="similarity">
    <text evidence="1">Belongs to the LysR transcriptional regulatory family.</text>
</comment>
<dbReference type="FunFam" id="1.10.10.10:FF:000001">
    <property type="entry name" value="LysR family transcriptional regulator"/>
    <property type="match status" value="1"/>
</dbReference>
<dbReference type="GO" id="GO:0043565">
    <property type="term" value="F:sequence-specific DNA binding"/>
    <property type="evidence" value="ECO:0007669"/>
    <property type="project" value="TreeGrafter"/>
</dbReference>
<evidence type="ECO:0000313" key="9">
    <source>
        <dbReference type="Proteomes" id="UP000548707"/>
    </source>
</evidence>
<accession>A0AB36CTS1</accession>
<dbReference type="AlphaFoldDB" id="A0AB36CTS1"/>
<protein>
    <submittedName>
        <fullName evidence="7">DNA-binding transcriptional regulator, LysR family</fullName>
    </submittedName>
    <submittedName>
        <fullName evidence="6">LysR family transcriptional regulator</fullName>
    </submittedName>
</protein>
<feature type="domain" description="HTH lysR-type" evidence="5">
    <location>
        <begin position="1"/>
        <end position="59"/>
    </location>
</feature>
<evidence type="ECO:0000313" key="7">
    <source>
        <dbReference type="EMBL" id="SDU15999.1"/>
    </source>
</evidence>
<sequence>MDNLSGLIAFVRAAENQSFTLAGRALGISSSAVGKSVSRLEERIGVRLFHRSTRQISLTSEGLDFFGRCRTLLQQLQDAEAALSHSKTRPKGRLRISLPAVGYRLISGILREFYHRYPDIELDLDFSDRLVDVVDEAFDAVIRSGELPDSSLAAKRICTFRFVLCAAPDYLQRYGTATSVEDLQHYKGIAYKFPSNGKLQPWWLKVHGDTVKINLETTVIMNSVEAVLAACRNGMGLAYLPDFVIQEYLANHELIRVLPELSLEGDFWIVWSPSRLLSPKTRAFIDFLGEAQLMSSPEGG</sequence>
<evidence type="ECO:0000313" key="6">
    <source>
        <dbReference type="EMBL" id="NMZ78486.1"/>
    </source>
</evidence>
<reference evidence="7 8" key="1">
    <citation type="submission" date="2016-10" db="EMBL/GenBank/DDBJ databases">
        <authorList>
            <person name="Varghese N."/>
            <person name="Submissions S."/>
        </authorList>
    </citation>
    <scope>NUCLEOTIDE SEQUENCE [LARGE SCALE GENOMIC DNA]</scope>
    <source>
        <strain evidence="7 8">LMG 21607</strain>
    </source>
</reference>
<dbReference type="Proteomes" id="UP000182476">
    <property type="component" value="Chromosome I"/>
</dbReference>
<dbReference type="InterPro" id="IPR005119">
    <property type="entry name" value="LysR_subst-bd"/>
</dbReference>
<dbReference type="PANTHER" id="PTHR30537">
    <property type="entry name" value="HTH-TYPE TRANSCRIPTIONAL REGULATOR"/>
    <property type="match status" value="1"/>
</dbReference>
<name>A0AB36CTS1_9PSED</name>
<keyword evidence="3 7" id="KW-0238">DNA-binding</keyword>
<evidence type="ECO:0000256" key="2">
    <source>
        <dbReference type="ARBA" id="ARBA00023015"/>
    </source>
</evidence>
<dbReference type="Pfam" id="PF03466">
    <property type="entry name" value="LysR_substrate"/>
    <property type="match status" value="1"/>
</dbReference>
<keyword evidence="8" id="KW-1185">Reference proteome</keyword>
<dbReference type="GeneID" id="46428349"/>
<dbReference type="InterPro" id="IPR036390">
    <property type="entry name" value="WH_DNA-bd_sf"/>
</dbReference>
<dbReference type="Gene3D" id="3.40.190.290">
    <property type="match status" value="1"/>
</dbReference>
<dbReference type="Proteomes" id="UP000548707">
    <property type="component" value="Unassembled WGS sequence"/>
</dbReference>
<dbReference type="EMBL" id="LT629796">
    <property type="protein sequence ID" value="SDU15999.1"/>
    <property type="molecule type" value="Genomic_DNA"/>
</dbReference>